<organism evidence="2 3">
    <name type="scientific">Opisthorchis felineus</name>
    <dbReference type="NCBI Taxonomy" id="147828"/>
    <lineage>
        <taxon>Eukaryota</taxon>
        <taxon>Metazoa</taxon>
        <taxon>Spiralia</taxon>
        <taxon>Lophotrochozoa</taxon>
        <taxon>Platyhelminthes</taxon>
        <taxon>Trematoda</taxon>
        <taxon>Digenea</taxon>
        <taxon>Opisthorchiida</taxon>
        <taxon>Opisthorchiata</taxon>
        <taxon>Opisthorchiidae</taxon>
        <taxon>Opisthorchis</taxon>
    </lineage>
</organism>
<dbReference type="SUPFAM" id="SSF55797">
    <property type="entry name" value="PR-1-like"/>
    <property type="match status" value="1"/>
</dbReference>
<dbReference type="GO" id="GO:0005576">
    <property type="term" value="C:extracellular region"/>
    <property type="evidence" value="ECO:0007669"/>
    <property type="project" value="InterPro"/>
</dbReference>
<dbReference type="PRINTS" id="PR00837">
    <property type="entry name" value="V5TPXLIKE"/>
</dbReference>
<dbReference type="STRING" id="147828.A0A4S2M3Q0"/>
<evidence type="ECO:0000313" key="2">
    <source>
        <dbReference type="EMBL" id="TGZ68568.1"/>
    </source>
</evidence>
<dbReference type="InterPro" id="IPR002413">
    <property type="entry name" value="V5_allergen-like"/>
</dbReference>
<evidence type="ECO:0000259" key="1">
    <source>
        <dbReference type="SMART" id="SM00198"/>
    </source>
</evidence>
<dbReference type="CDD" id="cd05380">
    <property type="entry name" value="CAP_euk"/>
    <property type="match status" value="1"/>
</dbReference>
<dbReference type="InterPro" id="IPR001283">
    <property type="entry name" value="CRISP-related"/>
</dbReference>
<name>A0A4S2M3Q0_OPIFE</name>
<protein>
    <recommendedName>
        <fullName evidence="1">SCP domain-containing protein</fullName>
    </recommendedName>
</protein>
<keyword evidence="3" id="KW-1185">Reference proteome</keyword>
<accession>A0A4S2M3Q0</accession>
<dbReference type="InterPro" id="IPR014044">
    <property type="entry name" value="CAP_dom"/>
</dbReference>
<dbReference type="InterPro" id="IPR035940">
    <property type="entry name" value="CAP_sf"/>
</dbReference>
<dbReference type="AlphaFoldDB" id="A0A4S2M3Q0"/>
<dbReference type="Pfam" id="PF00188">
    <property type="entry name" value="CAP"/>
    <property type="match status" value="1"/>
</dbReference>
<comment type="caution">
    <text evidence="2">The sequence shown here is derived from an EMBL/GenBank/DDBJ whole genome shotgun (WGS) entry which is preliminary data.</text>
</comment>
<gene>
    <name evidence="2" type="ORF">CRM22_004183</name>
</gene>
<proteinExistence type="predicted"/>
<dbReference type="OrthoDB" id="43654at2759"/>
<dbReference type="PROSITE" id="PS01009">
    <property type="entry name" value="CRISP_1"/>
    <property type="match status" value="1"/>
</dbReference>
<dbReference type="EMBL" id="SJOL01006358">
    <property type="protein sequence ID" value="TGZ68568.1"/>
    <property type="molecule type" value="Genomic_DNA"/>
</dbReference>
<dbReference type="Proteomes" id="UP000308267">
    <property type="component" value="Unassembled WGS sequence"/>
</dbReference>
<evidence type="ECO:0000313" key="3">
    <source>
        <dbReference type="Proteomes" id="UP000308267"/>
    </source>
</evidence>
<dbReference type="SMART" id="SM00198">
    <property type="entry name" value="SCP"/>
    <property type="match status" value="1"/>
</dbReference>
<feature type="domain" description="SCP" evidence="1">
    <location>
        <begin position="25"/>
        <end position="170"/>
    </location>
</feature>
<dbReference type="PANTHER" id="PTHR10334">
    <property type="entry name" value="CYSTEINE-RICH SECRETORY PROTEIN-RELATED"/>
    <property type="match status" value="1"/>
</dbReference>
<reference evidence="2 3" key="1">
    <citation type="journal article" date="2019" name="BMC Genomics">
        <title>New insights from Opisthorchis felineus genome: update on genomics of the epidemiologically important liver flukes.</title>
        <authorList>
            <person name="Ershov N.I."/>
            <person name="Mordvinov V.A."/>
            <person name="Prokhortchouk E.B."/>
            <person name="Pakharukova M.Y."/>
            <person name="Gunbin K.V."/>
            <person name="Ustyantsev K."/>
            <person name="Genaev M.A."/>
            <person name="Blinov A.G."/>
            <person name="Mazur A."/>
            <person name="Boulygina E."/>
            <person name="Tsygankova S."/>
            <person name="Khrameeva E."/>
            <person name="Chekanov N."/>
            <person name="Fan G."/>
            <person name="Xiao A."/>
            <person name="Zhang H."/>
            <person name="Xu X."/>
            <person name="Yang H."/>
            <person name="Solovyev V."/>
            <person name="Lee S.M."/>
            <person name="Liu X."/>
            <person name="Afonnikov D.A."/>
            <person name="Skryabin K.G."/>
        </authorList>
    </citation>
    <scope>NUCLEOTIDE SEQUENCE [LARGE SCALE GENOMIC DNA]</scope>
    <source>
        <strain evidence="2">AK-0245</strain>
        <tissue evidence="2">Whole organism</tissue>
    </source>
</reference>
<sequence>MTMRTNCIFFYVTSVFSCFVFSVSYNPKDFVKLHDQGRVRLQKGEVPGQPCARNMPPVVWDDELAEKAQKWAAKCQAGHDSSSDRKTHKFPLVGQNWAGGYDLQGAFNAWFDEYKNYDYATKNCMGVCGHYTQIVWNQTTHIGCGFAQCPGEPWRHAFVCNYGPAGNMRMRTPSGAIVVLPPYEESSTCPGNLK</sequence>
<dbReference type="PRINTS" id="PR00838">
    <property type="entry name" value="V5ALLERGEN"/>
</dbReference>
<dbReference type="PROSITE" id="PS51257">
    <property type="entry name" value="PROKAR_LIPOPROTEIN"/>
    <property type="match status" value="1"/>
</dbReference>
<dbReference type="Gene3D" id="3.40.33.10">
    <property type="entry name" value="CAP"/>
    <property type="match status" value="1"/>
</dbReference>
<dbReference type="InterPro" id="IPR018244">
    <property type="entry name" value="Allrgn_V5/Tpx1_CS"/>
</dbReference>